<evidence type="ECO:0000313" key="1">
    <source>
        <dbReference type="EMBL" id="KAK3494221.1"/>
    </source>
</evidence>
<organism evidence="1 2">
    <name type="scientific">Neurospora hispaniola</name>
    <dbReference type="NCBI Taxonomy" id="588809"/>
    <lineage>
        <taxon>Eukaryota</taxon>
        <taxon>Fungi</taxon>
        <taxon>Dikarya</taxon>
        <taxon>Ascomycota</taxon>
        <taxon>Pezizomycotina</taxon>
        <taxon>Sordariomycetes</taxon>
        <taxon>Sordariomycetidae</taxon>
        <taxon>Sordariales</taxon>
        <taxon>Sordariaceae</taxon>
        <taxon>Neurospora</taxon>
    </lineage>
</organism>
<proteinExistence type="predicted"/>
<sequence length="118" mass="13145">MYRASGFHFALFAAPVSWHCWPPTEKQSSIKIIIILDHLLLADLSTPPSSSLVPCTTPYEASGETTKRKSLTLCVQASTNCTAIKVIHFFFADQNYLSIAWVPRYAFDSCGRLRLSCS</sequence>
<dbReference type="RefSeq" id="XP_062693650.1">
    <property type="nucleotide sequence ID" value="XM_062836931.1"/>
</dbReference>
<dbReference type="AlphaFoldDB" id="A0AAJ0I926"/>
<protein>
    <submittedName>
        <fullName evidence="1">Uncharacterized protein</fullName>
    </submittedName>
</protein>
<dbReference type="Proteomes" id="UP001285908">
    <property type="component" value="Unassembled WGS sequence"/>
</dbReference>
<keyword evidence="2" id="KW-1185">Reference proteome</keyword>
<accession>A0AAJ0I926</accession>
<comment type="caution">
    <text evidence="1">The sequence shown here is derived from an EMBL/GenBank/DDBJ whole genome shotgun (WGS) entry which is preliminary data.</text>
</comment>
<name>A0AAJ0I926_9PEZI</name>
<dbReference type="EMBL" id="JAULSX010000003">
    <property type="protein sequence ID" value="KAK3494221.1"/>
    <property type="molecule type" value="Genomic_DNA"/>
</dbReference>
<reference evidence="1 2" key="1">
    <citation type="journal article" date="2023" name="Mol. Phylogenet. Evol.">
        <title>Genome-scale phylogeny and comparative genomics of the fungal order Sordariales.</title>
        <authorList>
            <person name="Hensen N."/>
            <person name="Bonometti L."/>
            <person name="Westerberg I."/>
            <person name="Brannstrom I.O."/>
            <person name="Guillou S."/>
            <person name="Cros-Aarteil S."/>
            <person name="Calhoun S."/>
            <person name="Haridas S."/>
            <person name="Kuo A."/>
            <person name="Mondo S."/>
            <person name="Pangilinan J."/>
            <person name="Riley R."/>
            <person name="LaButti K."/>
            <person name="Andreopoulos B."/>
            <person name="Lipzen A."/>
            <person name="Chen C."/>
            <person name="Yan M."/>
            <person name="Daum C."/>
            <person name="Ng V."/>
            <person name="Clum A."/>
            <person name="Steindorff A."/>
            <person name="Ohm R.A."/>
            <person name="Martin F."/>
            <person name="Silar P."/>
            <person name="Natvig D.O."/>
            <person name="Lalanne C."/>
            <person name="Gautier V."/>
            <person name="Ament-Velasquez S.L."/>
            <person name="Kruys A."/>
            <person name="Hutchinson M.I."/>
            <person name="Powell A.J."/>
            <person name="Barry K."/>
            <person name="Miller A.N."/>
            <person name="Grigoriev I.V."/>
            <person name="Debuchy R."/>
            <person name="Gladieux P."/>
            <person name="Hiltunen Thoren M."/>
            <person name="Johannesson H."/>
        </authorList>
    </citation>
    <scope>NUCLEOTIDE SEQUENCE [LARGE SCALE GENOMIC DNA]</scope>
    <source>
        <strain evidence="1 2">FGSC 10403</strain>
    </source>
</reference>
<gene>
    <name evidence="1" type="ORF">B0T23DRAFT_376093</name>
</gene>
<dbReference type="GeneID" id="87874553"/>
<evidence type="ECO:0000313" key="2">
    <source>
        <dbReference type="Proteomes" id="UP001285908"/>
    </source>
</evidence>